<dbReference type="InterPro" id="IPR029058">
    <property type="entry name" value="AB_hydrolase_fold"/>
</dbReference>
<protein>
    <submittedName>
        <fullName evidence="1">Alpha/beta hydrolase-fold protein</fullName>
    </submittedName>
</protein>
<reference evidence="1" key="1">
    <citation type="submission" date="2021-04" db="EMBL/GenBank/DDBJ databases">
        <title>Phylogenetic analysis of Acidobacteriaceae.</title>
        <authorList>
            <person name="Qiu L."/>
            <person name="Zhang Q."/>
        </authorList>
    </citation>
    <scope>NUCLEOTIDE SEQUENCE</scope>
    <source>
        <strain evidence="1">DSM 25168</strain>
    </source>
</reference>
<dbReference type="KEGG" id="orp:MOP44_16945"/>
<dbReference type="PANTHER" id="PTHR48098">
    <property type="entry name" value="ENTEROCHELIN ESTERASE-RELATED"/>
    <property type="match status" value="1"/>
</dbReference>
<evidence type="ECO:0000313" key="1">
    <source>
        <dbReference type="EMBL" id="UWZ82258.1"/>
    </source>
</evidence>
<dbReference type="GO" id="GO:0016787">
    <property type="term" value="F:hydrolase activity"/>
    <property type="evidence" value="ECO:0007669"/>
    <property type="project" value="UniProtKB-KW"/>
</dbReference>
<organism evidence="1 2">
    <name type="scientific">Occallatibacter riparius</name>
    <dbReference type="NCBI Taxonomy" id="1002689"/>
    <lineage>
        <taxon>Bacteria</taxon>
        <taxon>Pseudomonadati</taxon>
        <taxon>Acidobacteriota</taxon>
        <taxon>Terriglobia</taxon>
        <taxon>Terriglobales</taxon>
        <taxon>Acidobacteriaceae</taxon>
        <taxon>Occallatibacter</taxon>
    </lineage>
</organism>
<accession>A0A9J7BKE9</accession>
<keyword evidence="1" id="KW-0378">Hydrolase</keyword>
<dbReference type="InterPro" id="IPR050583">
    <property type="entry name" value="Mycobacterial_A85_antigen"/>
</dbReference>
<dbReference type="EMBL" id="CP093313">
    <property type="protein sequence ID" value="UWZ82258.1"/>
    <property type="molecule type" value="Genomic_DNA"/>
</dbReference>
<proteinExistence type="predicted"/>
<sequence length="534" mass="59422">MQFESVSESRLSFVVCFIAAFVGCAPLLQAQTEPAAPHTFFRVKAAETLTAPVSGRLLLFLKPGSGDKEVSIDEFHPTATYVAAQEIHDLEPGEEVEVNADQLAFPKAFSELNGGLYEVQAVLDTDHNYNYAGRAPEDWISNVMALAGWKPGSTAEPELVLDHHPEEDAQRKAAYEKLKGTATADVARLEEFESPALTRFWGRPTKVRAWVILPPDYVKSGGKYPTVYWTHGFGGEIDSALVSGLRIYERMKAGKMPPMIWVMLDESCPQGTHEFADSVNDGPWGTALTAEFIPWLEKKYRMDARRDGRFVQGHSSGGWASLQLEVNYPKVFGGTWSTSPDPSDFHDFTGIDLYADHANVYHRPDGSAYPIMRDKGQVLATAEQFTRLEQVLGPYGGQMTSFDWVFSPKSVSGAPEAMFDRVTGDVDPKVVAYWQEHWDLAHVVSTHWADRGADLKGRIHVYVGTADTFYLDGAAHKFDAVLKGLGADAHFTYIPDRTHFDLYGVGDDRQGLFDEIGQQMWDVARPGKSWKNRQ</sequence>
<dbReference type="Gene3D" id="3.40.50.1820">
    <property type="entry name" value="alpha/beta hydrolase"/>
    <property type="match status" value="1"/>
</dbReference>
<name>A0A9J7BKE9_9BACT</name>
<dbReference type="RefSeq" id="WP_260791414.1">
    <property type="nucleotide sequence ID" value="NZ_CP093313.1"/>
</dbReference>
<dbReference type="InterPro" id="IPR000801">
    <property type="entry name" value="Esterase-like"/>
</dbReference>
<evidence type="ECO:0000313" key="2">
    <source>
        <dbReference type="Proteomes" id="UP001059380"/>
    </source>
</evidence>
<dbReference type="AlphaFoldDB" id="A0A9J7BKE9"/>
<dbReference type="Proteomes" id="UP001059380">
    <property type="component" value="Chromosome"/>
</dbReference>
<dbReference type="SUPFAM" id="SSF53474">
    <property type="entry name" value="alpha/beta-Hydrolases"/>
    <property type="match status" value="1"/>
</dbReference>
<gene>
    <name evidence="1" type="ORF">MOP44_16945</name>
</gene>
<keyword evidence="2" id="KW-1185">Reference proteome</keyword>
<dbReference type="PANTHER" id="PTHR48098:SF3">
    <property type="entry name" value="IRON(III) ENTEROBACTIN ESTERASE"/>
    <property type="match status" value="1"/>
</dbReference>
<dbReference type="Pfam" id="PF00756">
    <property type="entry name" value="Esterase"/>
    <property type="match status" value="1"/>
</dbReference>